<feature type="domain" description="Spore protein YkvP/CgeB glycosyl transferase-like" evidence="1">
    <location>
        <begin position="236"/>
        <end position="345"/>
    </location>
</feature>
<dbReference type="EMBL" id="CAACVJ010000702">
    <property type="protein sequence ID" value="VEP18857.1"/>
    <property type="molecule type" value="Genomic_DNA"/>
</dbReference>
<proteinExistence type="predicted"/>
<organism evidence="2 3">
    <name type="scientific">Hyella patelloides LEGE 07179</name>
    <dbReference type="NCBI Taxonomy" id="945734"/>
    <lineage>
        <taxon>Bacteria</taxon>
        <taxon>Bacillati</taxon>
        <taxon>Cyanobacteriota</taxon>
        <taxon>Cyanophyceae</taxon>
        <taxon>Pleurocapsales</taxon>
        <taxon>Hyellaceae</taxon>
        <taxon>Hyella</taxon>
    </lineage>
</organism>
<gene>
    <name evidence="2" type="ORF">H1P_930027</name>
</gene>
<keyword evidence="2" id="KW-0808">Transferase</keyword>
<dbReference type="RefSeq" id="WP_144868397.1">
    <property type="nucleotide sequence ID" value="NZ_LR213850.1"/>
</dbReference>
<keyword evidence="3" id="KW-1185">Reference proteome</keyword>
<evidence type="ECO:0000313" key="3">
    <source>
        <dbReference type="Proteomes" id="UP000320055"/>
    </source>
</evidence>
<dbReference type="Pfam" id="PF13524">
    <property type="entry name" value="Glyco_trans_1_2"/>
    <property type="match status" value="1"/>
</dbReference>
<reference evidence="2 3" key="1">
    <citation type="submission" date="2019-01" db="EMBL/GenBank/DDBJ databases">
        <authorList>
            <person name="Brito A."/>
        </authorList>
    </citation>
    <scope>NUCLEOTIDE SEQUENCE [LARGE SCALE GENOMIC DNA]</scope>
    <source>
        <strain evidence="2">1</strain>
    </source>
</reference>
<dbReference type="OrthoDB" id="429264at2"/>
<accession>A0A563W5D1</accession>
<evidence type="ECO:0000259" key="1">
    <source>
        <dbReference type="Pfam" id="PF13524"/>
    </source>
</evidence>
<dbReference type="GO" id="GO:0016740">
    <property type="term" value="F:transferase activity"/>
    <property type="evidence" value="ECO:0007669"/>
    <property type="project" value="UniProtKB-KW"/>
</dbReference>
<dbReference type="InterPro" id="IPR055259">
    <property type="entry name" value="YkvP/CgeB_Glyco_trans-like"/>
</dbReference>
<dbReference type="Proteomes" id="UP000320055">
    <property type="component" value="Unassembled WGS sequence"/>
</dbReference>
<evidence type="ECO:0000313" key="2">
    <source>
        <dbReference type="EMBL" id="VEP18857.1"/>
    </source>
</evidence>
<name>A0A563W5D1_9CYAN</name>
<dbReference type="AlphaFoldDB" id="A0A563W5D1"/>
<sequence>MHKDQPRIAILSSRTKNNFIFNSCLYEFEDIIAEVDNVDIFNLDPSNPLEVFAQKVVKKSSEYIYPLTKLSPPLKSKIDLDQEYDILFVILDFPYNILNINLIKQWRKKCKIAVCYVIELWQTELKKFNNYLTFLGNFDLIFLGHSQIVKEVQDIAQTPSAYLAPGNDTLKFCPKSLDSDRFIDISTMGRRSQITHETLLELTQKRDFFYHYDFLNSSDLRTNNHQAHRILNANILKHSRYFIAHHAKVNCLEQTGGQIEIGYRFFEGAAAGAVMLGKAPQNDVFEQYFGWKNAVIPMQFDEPNITKIIDELDSQPELLRQIRSDNIRNSLLQHDWAYRWQKVLDKADLAPTEKLQQRIDNLHKVANSFAIA</sequence>
<protein>
    <submittedName>
        <fullName evidence="2">Glycosyl transferases group 1</fullName>
    </submittedName>
</protein>